<accession>A0A316DPD6</accession>
<organism evidence="1 2">
    <name type="scientific">Xanthomarina spongicola</name>
    <dbReference type="NCBI Taxonomy" id="570520"/>
    <lineage>
        <taxon>Bacteria</taxon>
        <taxon>Pseudomonadati</taxon>
        <taxon>Bacteroidota</taxon>
        <taxon>Flavobacteriia</taxon>
        <taxon>Flavobacteriales</taxon>
        <taxon>Flavobacteriaceae</taxon>
        <taxon>Xanthomarina</taxon>
    </lineage>
</organism>
<dbReference type="OrthoDB" id="288532at2"/>
<keyword evidence="2" id="KW-1185">Reference proteome</keyword>
<proteinExistence type="predicted"/>
<comment type="caution">
    <text evidence="1">The sequence shown here is derived from an EMBL/GenBank/DDBJ whole genome shotgun (WGS) entry which is preliminary data.</text>
</comment>
<dbReference type="Proteomes" id="UP000245430">
    <property type="component" value="Unassembled WGS sequence"/>
</dbReference>
<reference evidence="1 2" key="1">
    <citation type="submission" date="2018-05" db="EMBL/GenBank/DDBJ databases">
        <title>Genomic Encyclopedia of Archaeal and Bacterial Type Strains, Phase II (KMG-II): from individual species to whole genera.</title>
        <authorList>
            <person name="Goeker M."/>
        </authorList>
    </citation>
    <scope>NUCLEOTIDE SEQUENCE [LARGE SCALE GENOMIC DNA]</scope>
    <source>
        <strain evidence="1 2">DSM 22637</strain>
    </source>
</reference>
<evidence type="ECO:0000313" key="2">
    <source>
        <dbReference type="Proteomes" id="UP000245430"/>
    </source>
</evidence>
<name>A0A316DPD6_9FLAO</name>
<gene>
    <name evidence="1" type="ORF">LX78_01930</name>
</gene>
<keyword evidence="1" id="KW-0808">Transferase</keyword>
<protein>
    <submittedName>
        <fullName evidence="1">Sulfotransferase family protein</fullName>
    </submittedName>
</protein>
<dbReference type="InterPro" id="IPR027417">
    <property type="entry name" value="P-loop_NTPase"/>
</dbReference>
<dbReference type="SUPFAM" id="SSF52540">
    <property type="entry name" value="P-loop containing nucleoside triphosphate hydrolases"/>
    <property type="match status" value="1"/>
</dbReference>
<dbReference type="AlphaFoldDB" id="A0A316DPD6"/>
<dbReference type="Gene3D" id="3.40.50.300">
    <property type="entry name" value="P-loop containing nucleotide triphosphate hydrolases"/>
    <property type="match status" value="1"/>
</dbReference>
<evidence type="ECO:0000313" key="1">
    <source>
        <dbReference type="EMBL" id="PWK18623.1"/>
    </source>
</evidence>
<dbReference type="GO" id="GO:0016740">
    <property type="term" value="F:transferase activity"/>
    <property type="evidence" value="ECO:0007669"/>
    <property type="project" value="UniProtKB-KW"/>
</dbReference>
<dbReference type="RefSeq" id="WP_109682438.1">
    <property type="nucleotide sequence ID" value="NZ_QGGP01000004.1"/>
</dbReference>
<sequence>MAIKLKNGAEFLHIPKTGGRWVASLLDSNNLIAHNKGHKHADYDSNLFDYDSNLFPIGKGRKRNLLRLWSLLKTKGILKDTSHNISPFRFCFVRHPLSWYESWWKYMETIGWRDFGETNSASLWHPNSILNGLGSHDFNEFVWNVIKKRPGYVSELFMSYTKSGINFIGKTENLHHDMIDVMSILDIEIDKSKILDAPKFHESKKVQIEWDPKLKDMMLKLELPSLIHFGYINEKEQRDFGLHKFIPPNKALHLK</sequence>
<dbReference type="EMBL" id="QGGP01000004">
    <property type="protein sequence ID" value="PWK18623.1"/>
    <property type="molecule type" value="Genomic_DNA"/>
</dbReference>